<protein>
    <submittedName>
        <fullName evidence="7">RDD family protein</fullName>
    </submittedName>
</protein>
<keyword evidence="3 5" id="KW-1133">Transmembrane helix</keyword>
<dbReference type="Proteomes" id="UP001431935">
    <property type="component" value="Chromosome"/>
</dbReference>
<evidence type="ECO:0000259" key="6">
    <source>
        <dbReference type="Pfam" id="PF06271"/>
    </source>
</evidence>
<evidence type="ECO:0000256" key="3">
    <source>
        <dbReference type="ARBA" id="ARBA00022989"/>
    </source>
</evidence>
<reference evidence="7" key="1">
    <citation type="submission" date="2024-01" db="EMBL/GenBank/DDBJ databases">
        <title>Complete genome sequence of Mycoplasma gateae strain 3700.</title>
        <authorList>
            <person name="Spergser J."/>
        </authorList>
    </citation>
    <scope>NUCLEOTIDE SEQUENCE [LARGE SCALE GENOMIC DNA]</scope>
    <source>
        <strain evidence="7">3700</strain>
    </source>
</reference>
<keyword evidence="8" id="KW-1185">Reference proteome</keyword>
<evidence type="ECO:0000256" key="1">
    <source>
        <dbReference type="ARBA" id="ARBA00004141"/>
    </source>
</evidence>
<evidence type="ECO:0000256" key="5">
    <source>
        <dbReference type="SAM" id="Phobius"/>
    </source>
</evidence>
<organism evidence="7 8">
    <name type="scientific">Metamycoplasma gateae</name>
    <dbReference type="NCBI Taxonomy" id="35769"/>
    <lineage>
        <taxon>Bacteria</taxon>
        <taxon>Bacillati</taxon>
        <taxon>Mycoplasmatota</taxon>
        <taxon>Mycoplasmoidales</taxon>
        <taxon>Metamycoplasmataceae</taxon>
        <taxon>Metamycoplasma</taxon>
    </lineage>
</organism>
<feature type="transmembrane region" description="Helical" evidence="5">
    <location>
        <begin position="147"/>
        <end position="171"/>
    </location>
</feature>
<evidence type="ECO:0000313" key="8">
    <source>
        <dbReference type="Proteomes" id="UP001431935"/>
    </source>
</evidence>
<keyword evidence="2 5" id="KW-0812">Transmembrane</keyword>
<evidence type="ECO:0000313" key="7">
    <source>
        <dbReference type="EMBL" id="WVN21307.1"/>
    </source>
</evidence>
<evidence type="ECO:0000256" key="2">
    <source>
        <dbReference type="ARBA" id="ARBA00022692"/>
    </source>
</evidence>
<dbReference type="RefSeq" id="WP_330463346.1">
    <property type="nucleotide sequence ID" value="NZ_CP143578.1"/>
</dbReference>
<sequence>MIIKKNIKANFWIRTLATLIDLLIFIFITISTSFLVFNYKKGDFHTENTVYKEIIYRFWLLFLIVFLVFWYILIPIISRGQTVGMLICKIKILPTEKNDKKLSKVIFDRQRLFSFLWMFVFISFMLLSTDAFLKAARGNKLNNVEKLILSIPTALSVIAINIQLFILITGIKANRINLNDKFSNSLTVWKNKYEEIINEEDNKKIMPKKRVLPEVNLIE</sequence>
<gene>
    <name evidence="7" type="ORF">V2E26_02725</name>
</gene>
<name>A0ABZ2AKL3_9BACT</name>
<dbReference type="InterPro" id="IPR010432">
    <property type="entry name" value="RDD"/>
</dbReference>
<accession>A0ABZ2AKL3</accession>
<feature type="transmembrane region" description="Helical" evidence="5">
    <location>
        <begin position="110"/>
        <end position="127"/>
    </location>
</feature>
<feature type="domain" description="RDD" evidence="6">
    <location>
        <begin position="9"/>
        <end position="137"/>
    </location>
</feature>
<keyword evidence="4 5" id="KW-0472">Membrane</keyword>
<comment type="subcellular location">
    <subcellularLocation>
        <location evidence="1">Membrane</location>
        <topology evidence="1">Multi-pass membrane protein</topology>
    </subcellularLocation>
</comment>
<feature type="transmembrane region" description="Helical" evidence="5">
    <location>
        <begin position="12"/>
        <end position="36"/>
    </location>
</feature>
<proteinExistence type="predicted"/>
<dbReference type="EMBL" id="CP143578">
    <property type="protein sequence ID" value="WVN21307.1"/>
    <property type="molecule type" value="Genomic_DNA"/>
</dbReference>
<evidence type="ECO:0000256" key="4">
    <source>
        <dbReference type="ARBA" id="ARBA00023136"/>
    </source>
</evidence>
<dbReference type="Pfam" id="PF06271">
    <property type="entry name" value="RDD"/>
    <property type="match status" value="1"/>
</dbReference>
<feature type="transmembrane region" description="Helical" evidence="5">
    <location>
        <begin position="56"/>
        <end position="77"/>
    </location>
</feature>